<keyword evidence="1" id="KW-1133">Transmembrane helix</keyword>
<feature type="transmembrane region" description="Helical" evidence="1">
    <location>
        <begin position="117"/>
        <end position="138"/>
    </location>
</feature>
<dbReference type="AlphaFoldDB" id="H2CLM3"/>
<keyword evidence="1" id="KW-0472">Membrane</keyword>
<proteinExistence type="predicted"/>
<feature type="transmembrane region" description="Helical" evidence="1">
    <location>
        <begin position="12"/>
        <end position="32"/>
    </location>
</feature>
<evidence type="ECO:0000256" key="1">
    <source>
        <dbReference type="SAM" id="Phobius"/>
    </source>
</evidence>
<protein>
    <recommendedName>
        <fullName evidence="4">DUF3592 domain-containing protein</fullName>
    </recommendedName>
</protein>
<dbReference type="STRING" id="183.GCA_002009735_03667"/>
<reference evidence="2 3" key="1">
    <citation type="submission" date="2011-10" db="EMBL/GenBank/DDBJ databases">
        <title>The Improved High-Quality Draft genome of Leptonema illini DSM 21528.</title>
        <authorList>
            <consortium name="US DOE Joint Genome Institute (JGI-PGF)"/>
            <person name="Lucas S."/>
            <person name="Copeland A."/>
            <person name="Lapidus A."/>
            <person name="Glavina del Rio T."/>
            <person name="Dalin E."/>
            <person name="Tice H."/>
            <person name="Bruce D."/>
            <person name="Goodwin L."/>
            <person name="Pitluck S."/>
            <person name="Peters L."/>
            <person name="Mikhailova N."/>
            <person name="Held B."/>
            <person name="Kyrpides N."/>
            <person name="Mavromatis K."/>
            <person name="Ivanova N."/>
            <person name="Markowitz V."/>
            <person name="Cheng J.-F."/>
            <person name="Hugenholtz P."/>
            <person name="Woyke T."/>
            <person name="Wu D."/>
            <person name="Gronow S."/>
            <person name="Wellnitz S."/>
            <person name="Brambilla E.-M."/>
            <person name="Klenk H.-P."/>
            <person name="Eisen J.A."/>
        </authorList>
    </citation>
    <scope>NUCLEOTIDE SEQUENCE [LARGE SCALE GENOMIC DNA]</scope>
    <source>
        <strain evidence="2 3">DSM 21528</strain>
    </source>
</reference>
<sequence>MSEMKSYSRVNGWMLLSVFSVCSLVTFAPDLYHRRSKVQPEQTGFARLIRAEDKSYFGYHRYYFTLLYRSGDEDVRFVTAVDSDLFHLRKVGDNVEVLVRSAHDLRLARNESEKPDYATLMLSLFFAAVGFVLLLNGIRYRKDT</sequence>
<organism evidence="2 3">
    <name type="scientific">Leptonema illini DSM 21528</name>
    <dbReference type="NCBI Taxonomy" id="929563"/>
    <lineage>
        <taxon>Bacteria</taxon>
        <taxon>Pseudomonadati</taxon>
        <taxon>Spirochaetota</taxon>
        <taxon>Spirochaetia</taxon>
        <taxon>Leptospirales</taxon>
        <taxon>Leptospiraceae</taxon>
        <taxon>Leptonema</taxon>
    </lineage>
</organism>
<accession>H2CLM3</accession>
<evidence type="ECO:0008006" key="4">
    <source>
        <dbReference type="Google" id="ProtNLM"/>
    </source>
</evidence>
<keyword evidence="3" id="KW-1185">Reference proteome</keyword>
<name>H2CLM3_9LEPT</name>
<evidence type="ECO:0000313" key="2">
    <source>
        <dbReference type="EMBL" id="EHQ04634.1"/>
    </source>
</evidence>
<evidence type="ECO:0000313" key="3">
    <source>
        <dbReference type="Proteomes" id="UP000005737"/>
    </source>
</evidence>
<keyword evidence="1" id="KW-0812">Transmembrane</keyword>
<dbReference type="HOGENOM" id="CLU_1794115_0_0_12"/>
<dbReference type="EMBL" id="JH597775">
    <property type="protein sequence ID" value="EHQ04634.1"/>
    <property type="molecule type" value="Genomic_DNA"/>
</dbReference>
<gene>
    <name evidence="2" type="ORF">Lepil_4156</name>
</gene>
<dbReference type="Proteomes" id="UP000005737">
    <property type="component" value="Unassembled WGS sequence"/>
</dbReference>